<evidence type="ECO:0000256" key="1">
    <source>
        <dbReference type="ARBA" id="ARBA00000085"/>
    </source>
</evidence>
<evidence type="ECO:0000313" key="8">
    <source>
        <dbReference type="EMBL" id="GAH42207.1"/>
    </source>
</evidence>
<dbReference type="CDD" id="cd00130">
    <property type="entry name" value="PAS"/>
    <property type="match status" value="1"/>
</dbReference>
<feature type="non-terminal residue" evidence="8">
    <location>
        <position position="237"/>
    </location>
</feature>
<dbReference type="Pfam" id="PF00512">
    <property type="entry name" value="HisKA"/>
    <property type="match status" value="1"/>
</dbReference>
<dbReference type="PROSITE" id="PS50112">
    <property type="entry name" value="PAS"/>
    <property type="match status" value="1"/>
</dbReference>
<feature type="domain" description="PAS" evidence="6">
    <location>
        <begin position="1"/>
        <end position="47"/>
    </location>
</feature>
<dbReference type="SUPFAM" id="SSF55785">
    <property type="entry name" value="PYP-like sensor domain (PAS domain)"/>
    <property type="match status" value="1"/>
</dbReference>
<dbReference type="InterPro" id="IPR036097">
    <property type="entry name" value="HisK_dim/P_sf"/>
</dbReference>
<dbReference type="Gene3D" id="3.30.450.20">
    <property type="entry name" value="PAS domain"/>
    <property type="match status" value="1"/>
</dbReference>
<evidence type="ECO:0000259" key="7">
    <source>
        <dbReference type="PROSITE" id="PS50113"/>
    </source>
</evidence>
<evidence type="ECO:0000256" key="2">
    <source>
        <dbReference type="ARBA" id="ARBA00012438"/>
    </source>
</evidence>
<reference evidence="8" key="1">
    <citation type="journal article" date="2014" name="Front. Microbiol.">
        <title>High frequency of phylogenetically diverse reductive dehalogenase-homologous genes in deep subseafloor sedimentary metagenomes.</title>
        <authorList>
            <person name="Kawai M."/>
            <person name="Futagami T."/>
            <person name="Toyoda A."/>
            <person name="Takaki Y."/>
            <person name="Nishi S."/>
            <person name="Hori S."/>
            <person name="Arai W."/>
            <person name="Tsubouchi T."/>
            <person name="Morono Y."/>
            <person name="Uchiyama I."/>
            <person name="Ito T."/>
            <person name="Fujiyama A."/>
            <person name="Inagaki F."/>
            <person name="Takami H."/>
        </authorList>
    </citation>
    <scope>NUCLEOTIDE SEQUENCE</scope>
    <source>
        <strain evidence="8">Expedition CK06-06</strain>
    </source>
</reference>
<dbReference type="EMBL" id="BARU01012522">
    <property type="protein sequence ID" value="GAH42207.1"/>
    <property type="molecule type" value="Genomic_DNA"/>
</dbReference>
<evidence type="ECO:0000259" key="6">
    <source>
        <dbReference type="PROSITE" id="PS50112"/>
    </source>
</evidence>
<dbReference type="InterPro" id="IPR035965">
    <property type="entry name" value="PAS-like_dom_sf"/>
</dbReference>
<dbReference type="InterPro" id="IPR000700">
    <property type="entry name" value="PAS-assoc_C"/>
</dbReference>
<name>X1FB65_9ZZZZ</name>
<keyword evidence="5" id="KW-0418">Kinase</keyword>
<protein>
    <recommendedName>
        <fullName evidence="2">histidine kinase</fullName>
        <ecNumber evidence="2">2.7.13.3</ecNumber>
    </recommendedName>
</protein>
<dbReference type="InterPro" id="IPR003661">
    <property type="entry name" value="HisK_dim/P_dom"/>
</dbReference>
<dbReference type="PANTHER" id="PTHR43304">
    <property type="entry name" value="PHYTOCHROME-LIKE PROTEIN CPH1"/>
    <property type="match status" value="1"/>
</dbReference>
<accession>X1FB65</accession>
<dbReference type="CDD" id="cd00082">
    <property type="entry name" value="HisKA"/>
    <property type="match status" value="1"/>
</dbReference>
<dbReference type="InterPro" id="IPR052162">
    <property type="entry name" value="Sensor_kinase/Photoreceptor"/>
</dbReference>
<dbReference type="Gene3D" id="1.10.287.130">
    <property type="match status" value="1"/>
</dbReference>
<dbReference type="AlphaFoldDB" id="X1FB65"/>
<organism evidence="8">
    <name type="scientific">marine sediment metagenome</name>
    <dbReference type="NCBI Taxonomy" id="412755"/>
    <lineage>
        <taxon>unclassified sequences</taxon>
        <taxon>metagenomes</taxon>
        <taxon>ecological metagenomes</taxon>
    </lineage>
</organism>
<dbReference type="GO" id="GO:0000155">
    <property type="term" value="F:phosphorelay sensor kinase activity"/>
    <property type="evidence" value="ECO:0007669"/>
    <property type="project" value="InterPro"/>
</dbReference>
<feature type="non-terminal residue" evidence="8">
    <location>
        <position position="1"/>
    </location>
</feature>
<dbReference type="PANTHER" id="PTHR43304:SF1">
    <property type="entry name" value="PAC DOMAIN-CONTAINING PROTEIN"/>
    <property type="match status" value="1"/>
</dbReference>
<dbReference type="PROSITE" id="PS50113">
    <property type="entry name" value="PAC"/>
    <property type="match status" value="1"/>
</dbReference>
<keyword evidence="3" id="KW-0597">Phosphoprotein</keyword>
<dbReference type="SMART" id="SM00388">
    <property type="entry name" value="HisKA"/>
    <property type="match status" value="1"/>
</dbReference>
<dbReference type="SUPFAM" id="SSF47384">
    <property type="entry name" value="Homodimeric domain of signal transducing histidine kinase"/>
    <property type="match status" value="1"/>
</dbReference>
<keyword evidence="4" id="KW-0808">Transferase</keyword>
<proteinExistence type="predicted"/>
<comment type="caution">
    <text evidence="8">The sequence shown here is derived from an EMBL/GenBank/DDBJ whole genome shotgun (WGS) entry which is preliminary data.</text>
</comment>
<dbReference type="EC" id="2.7.13.3" evidence="2"/>
<dbReference type="NCBIfam" id="TIGR00229">
    <property type="entry name" value="sensory_box"/>
    <property type="match status" value="1"/>
</dbReference>
<dbReference type="InterPro" id="IPR000014">
    <property type="entry name" value="PAS"/>
</dbReference>
<evidence type="ECO:0000256" key="3">
    <source>
        <dbReference type="ARBA" id="ARBA00022553"/>
    </source>
</evidence>
<feature type="domain" description="PAC" evidence="7">
    <location>
        <begin position="73"/>
        <end position="123"/>
    </location>
</feature>
<sequence>ELFRNLINRSNDYIFAIEPKWGRFLDVNEKACDSLGYTREELLDMTLKDIDESIPDDSSWQKHLKELKLKADLVIEGQHRRKDASTFFVEMSLKLVTQEKEDYVIATVRDITERKRAEEKQAKLFEQVESINKELKDFAYIVSHDLKAPLRGIKTIADWIATDYSDKLDEDGREQIGLLSGRVDRMHNLIDGILEYSRVGREKEKQVRVNLNDLVPEIIDTVAPPENIAITIENEMP</sequence>
<comment type="catalytic activity">
    <reaction evidence="1">
        <text>ATP + protein L-histidine = ADP + protein N-phospho-L-histidine.</text>
        <dbReference type="EC" id="2.7.13.3"/>
    </reaction>
</comment>
<evidence type="ECO:0000256" key="4">
    <source>
        <dbReference type="ARBA" id="ARBA00022679"/>
    </source>
</evidence>
<gene>
    <name evidence="8" type="ORF">S03H2_23060</name>
</gene>
<evidence type="ECO:0000256" key="5">
    <source>
        <dbReference type="ARBA" id="ARBA00022777"/>
    </source>
</evidence>
<dbReference type="Pfam" id="PF13426">
    <property type="entry name" value="PAS_9"/>
    <property type="match status" value="1"/>
</dbReference>